<dbReference type="STRING" id="83771.SAMN02910357_01593"/>
<dbReference type="InterPro" id="IPR039532">
    <property type="entry name" value="TetR_C_Firmicutes"/>
</dbReference>
<dbReference type="Proteomes" id="UP000242432">
    <property type="component" value="Unassembled WGS sequence"/>
</dbReference>
<accession>A0A1T4UV56</accession>
<evidence type="ECO:0000256" key="2">
    <source>
        <dbReference type="PROSITE-ProRule" id="PRU00335"/>
    </source>
</evidence>
<dbReference type="SUPFAM" id="SSF46689">
    <property type="entry name" value="Homeodomain-like"/>
    <property type="match status" value="1"/>
</dbReference>
<protein>
    <submittedName>
        <fullName evidence="4">Transcriptional regulator, TetR family</fullName>
    </submittedName>
</protein>
<dbReference type="PROSITE" id="PS50977">
    <property type="entry name" value="HTH_TETR_2"/>
    <property type="match status" value="1"/>
</dbReference>
<organism evidence="4 5">
    <name type="scientific">Succinivibrio dextrinosolvens DSM 3072</name>
    <dbReference type="NCBI Taxonomy" id="1123324"/>
    <lineage>
        <taxon>Bacteria</taxon>
        <taxon>Pseudomonadati</taxon>
        <taxon>Pseudomonadota</taxon>
        <taxon>Gammaproteobacteria</taxon>
        <taxon>Aeromonadales</taxon>
        <taxon>Succinivibrionaceae</taxon>
        <taxon>Succinivibrio</taxon>
    </lineage>
</organism>
<dbReference type="InterPro" id="IPR001647">
    <property type="entry name" value="HTH_TetR"/>
</dbReference>
<proteinExistence type="predicted"/>
<sequence>MKEDLRFKKTELAIRESFFHLIEHKKSNEITVAEISRHALLGRGTFYQHYRSIEDLVMAIEDEAIAHMAKIYDQNAQQKKIENVSCLIVYMIDYFEKNKKQILLLIRNSNGEFTARAVDIFLKKYISCDYSHSDEKELKQDIIEGTFAICGFIGVINKWMSGEFDFEKKELIELLNNVLFKIYN</sequence>
<evidence type="ECO:0000259" key="3">
    <source>
        <dbReference type="PROSITE" id="PS50977"/>
    </source>
</evidence>
<dbReference type="GO" id="GO:0003677">
    <property type="term" value="F:DNA binding"/>
    <property type="evidence" value="ECO:0007669"/>
    <property type="project" value="UniProtKB-UniRule"/>
</dbReference>
<dbReference type="InterPro" id="IPR050624">
    <property type="entry name" value="HTH-type_Tx_Regulator"/>
</dbReference>
<feature type="domain" description="HTH tetR-type" evidence="3">
    <location>
        <begin position="8"/>
        <end position="68"/>
    </location>
</feature>
<dbReference type="PANTHER" id="PTHR43479:SF11">
    <property type="entry name" value="ACREF_ENVCD OPERON REPRESSOR-RELATED"/>
    <property type="match status" value="1"/>
</dbReference>
<name>A0A1T4UV56_9GAMM</name>
<dbReference type="EMBL" id="FUXX01000001">
    <property type="protein sequence ID" value="SKA56577.1"/>
    <property type="molecule type" value="Genomic_DNA"/>
</dbReference>
<evidence type="ECO:0000313" key="5">
    <source>
        <dbReference type="Proteomes" id="UP000242432"/>
    </source>
</evidence>
<gene>
    <name evidence="4" type="ORF">SAMN02745213_00030</name>
</gene>
<keyword evidence="5" id="KW-1185">Reference proteome</keyword>
<dbReference type="PANTHER" id="PTHR43479">
    <property type="entry name" value="ACREF/ENVCD OPERON REPRESSOR-RELATED"/>
    <property type="match status" value="1"/>
</dbReference>
<dbReference type="AlphaFoldDB" id="A0A1T4UV56"/>
<keyword evidence="1 2" id="KW-0238">DNA-binding</keyword>
<dbReference type="Pfam" id="PF14278">
    <property type="entry name" value="TetR_C_8"/>
    <property type="match status" value="1"/>
</dbReference>
<evidence type="ECO:0000313" key="4">
    <source>
        <dbReference type="EMBL" id="SKA56577.1"/>
    </source>
</evidence>
<reference evidence="5" key="1">
    <citation type="submission" date="2017-02" db="EMBL/GenBank/DDBJ databases">
        <authorList>
            <person name="Varghese N."/>
            <person name="Submissions S."/>
        </authorList>
    </citation>
    <scope>NUCLEOTIDE SEQUENCE [LARGE SCALE GENOMIC DNA]</scope>
    <source>
        <strain evidence="5">DSM 3072</strain>
    </source>
</reference>
<feature type="DNA-binding region" description="H-T-H motif" evidence="2">
    <location>
        <begin position="31"/>
        <end position="50"/>
    </location>
</feature>
<dbReference type="Gene3D" id="1.10.357.10">
    <property type="entry name" value="Tetracycline Repressor, domain 2"/>
    <property type="match status" value="1"/>
</dbReference>
<evidence type="ECO:0000256" key="1">
    <source>
        <dbReference type="ARBA" id="ARBA00023125"/>
    </source>
</evidence>
<dbReference type="InterPro" id="IPR009057">
    <property type="entry name" value="Homeodomain-like_sf"/>
</dbReference>